<feature type="region of interest" description="Disordered" evidence="6">
    <location>
        <begin position="1"/>
        <end position="21"/>
    </location>
</feature>
<feature type="compositionally biased region" description="Polar residues" evidence="6">
    <location>
        <begin position="92"/>
        <end position="102"/>
    </location>
</feature>
<evidence type="ECO:0000256" key="2">
    <source>
        <dbReference type="ARBA" id="ARBA00023125"/>
    </source>
</evidence>
<reference evidence="8" key="1">
    <citation type="submission" date="2022-12" db="EMBL/GenBank/DDBJ databases">
        <authorList>
            <person name="Webb A."/>
        </authorList>
    </citation>
    <scope>NUCLEOTIDE SEQUENCE</scope>
    <source>
        <strain evidence="8">Hp1</strain>
    </source>
</reference>
<dbReference type="GO" id="GO:0003677">
    <property type="term" value="F:DNA binding"/>
    <property type="evidence" value="ECO:0007669"/>
    <property type="project" value="UniProtKB-KW"/>
</dbReference>
<evidence type="ECO:0000256" key="6">
    <source>
        <dbReference type="SAM" id="MobiDB-lite"/>
    </source>
</evidence>
<feature type="domain" description="BZIP" evidence="7">
    <location>
        <begin position="260"/>
        <end position="309"/>
    </location>
</feature>
<evidence type="ECO:0000256" key="5">
    <source>
        <dbReference type="SAM" id="Coils"/>
    </source>
</evidence>
<feature type="compositionally biased region" description="Basic and acidic residues" evidence="6">
    <location>
        <begin position="12"/>
        <end position="21"/>
    </location>
</feature>
<feature type="region of interest" description="Disordered" evidence="6">
    <location>
        <begin position="64"/>
        <end position="116"/>
    </location>
</feature>
<evidence type="ECO:0000256" key="1">
    <source>
        <dbReference type="ARBA" id="ARBA00023015"/>
    </source>
</evidence>
<dbReference type="Proteomes" id="UP001162031">
    <property type="component" value="Unassembled WGS sequence"/>
</dbReference>
<keyword evidence="5" id="KW-0175">Coiled coil</keyword>
<evidence type="ECO:0000259" key="7">
    <source>
        <dbReference type="PROSITE" id="PS50217"/>
    </source>
</evidence>
<keyword evidence="9" id="KW-1185">Reference proteome</keyword>
<dbReference type="PROSITE" id="PS50217">
    <property type="entry name" value="BZIP"/>
    <property type="match status" value="1"/>
</dbReference>
<dbReference type="InterPro" id="IPR004827">
    <property type="entry name" value="bZIP"/>
</dbReference>
<dbReference type="PANTHER" id="PTHR45764">
    <property type="entry name" value="BZIP TRANSCRIPTION FACTOR 44"/>
    <property type="match status" value="1"/>
</dbReference>
<evidence type="ECO:0000256" key="4">
    <source>
        <dbReference type="ARBA" id="ARBA00023242"/>
    </source>
</evidence>
<dbReference type="InterPro" id="IPR046347">
    <property type="entry name" value="bZIP_sf"/>
</dbReference>
<name>A0AAV0UDN4_HYABA</name>
<proteinExistence type="predicted"/>
<keyword evidence="2" id="KW-0238">DNA-binding</keyword>
<evidence type="ECO:0000313" key="8">
    <source>
        <dbReference type="EMBL" id="CAI5734876.1"/>
    </source>
</evidence>
<protein>
    <recommendedName>
        <fullName evidence="7">BZIP domain-containing protein</fullName>
    </recommendedName>
</protein>
<dbReference type="PANTHER" id="PTHR45764:SF38">
    <property type="entry name" value="BZIP TRANSCRIPTION FACTOR 44"/>
    <property type="match status" value="1"/>
</dbReference>
<sequence length="327" mass="36299">MALFAVNGPAARTDDREDQRAQDEAVMAKYFGVPLPGCVRRKAQDEELDSASLRTPTSVQSYGSGGCFFPPSTSPVKKDSRSCTPTLPGDSPTHTDGSNETECSGERAKLRVSRERNRLHAQRTRIRKRELLERLKEQMDALQDEFELLTHVYDFHATAVCLLSLGMGHDVPCVQQLEQMDVKGTRDCKEDRLMDESDGDDGMHEHEKGCGLGEGDEGCTCLGSVQLNANGRRLHLSTGTCTSAAASTAAASFVPVGSKEERERVRRERNRLHARRARLRKKRVLEKSQQTVYDLQERNGRLRSRLSVLVSSIYGSEVCLDDPDATS</sequence>
<evidence type="ECO:0000313" key="9">
    <source>
        <dbReference type="Proteomes" id="UP001162031"/>
    </source>
</evidence>
<dbReference type="SUPFAM" id="SSF57959">
    <property type="entry name" value="Leucine zipper domain"/>
    <property type="match status" value="2"/>
</dbReference>
<dbReference type="AlphaFoldDB" id="A0AAV0UDN4"/>
<feature type="compositionally biased region" description="Basic and acidic residues" evidence="6">
    <location>
        <begin position="104"/>
        <end position="116"/>
    </location>
</feature>
<accession>A0AAV0UDN4</accession>
<keyword evidence="3" id="KW-0804">Transcription</keyword>
<keyword evidence="1" id="KW-0805">Transcription regulation</keyword>
<dbReference type="GO" id="GO:0003700">
    <property type="term" value="F:DNA-binding transcription factor activity"/>
    <property type="evidence" value="ECO:0007669"/>
    <property type="project" value="InterPro"/>
</dbReference>
<gene>
    <name evidence="8" type="ORF">HBR001_LOCUS6302</name>
</gene>
<dbReference type="EMBL" id="CANTFL010001244">
    <property type="protein sequence ID" value="CAI5734876.1"/>
    <property type="molecule type" value="Genomic_DNA"/>
</dbReference>
<comment type="caution">
    <text evidence="8">The sequence shown here is derived from an EMBL/GenBank/DDBJ whole genome shotgun (WGS) entry which is preliminary data.</text>
</comment>
<feature type="coiled-coil region" evidence="5">
    <location>
        <begin position="121"/>
        <end position="152"/>
    </location>
</feature>
<evidence type="ECO:0000256" key="3">
    <source>
        <dbReference type="ARBA" id="ARBA00023163"/>
    </source>
</evidence>
<organism evidence="8 9">
    <name type="scientific">Hyaloperonospora brassicae</name>
    <name type="common">Brassica downy mildew</name>
    <name type="synonym">Peronospora brassicae</name>
    <dbReference type="NCBI Taxonomy" id="162125"/>
    <lineage>
        <taxon>Eukaryota</taxon>
        <taxon>Sar</taxon>
        <taxon>Stramenopiles</taxon>
        <taxon>Oomycota</taxon>
        <taxon>Peronosporomycetes</taxon>
        <taxon>Peronosporales</taxon>
        <taxon>Peronosporaceae</taxon>
        <taxon>Hyaloperonospora</taxon>
    </lineage>
</organism>
<dbReference type="SMART" id="SM00338">
    <property type="entry name" value="BRLZ"/>
    <property type="match status" value="1"/>
</dbReference>
<dbReference type="Gene3D" id="1.20.5.170">
    <property type="match status" value="2"/>
</dbReference>
<keyword evidence="4" id="KW-0539">Nucleus</keyword>
<dbReference type="CDD" id="cd14809">
    <property type="entry name" value="bZIP_AUREO-like"/>
    <property type="match status" value="1"/>
</dbReference>